<dbReference type="AlphaFoldDB" id="G9P5K2"/>
<protein>
    <submittedName>
        <fullName evidence="4">Uncharacterized protein</fullName>
    </submittedName>
</protein>
<dbReference type="Pfam" id="PF24883">
    <property type="entry name" value="NPHP3_N"/>
    <property type="match status" value="1"/>
</dbReference>
<dbReference type="Proteomes" id="UP000005426">
    <property type="component" value="Unassembled WGS sequence"/>
</dbReference>
<dbReference type="HOGENOM" id="CLU_002341_4_3_1"/>
<accession>G9P5K2</accession>
<evidence type="ECO:0000259" key="3">
    <source>
        <dbReference type="Pfam" id="PF25053"/>
    </source>
</evidence>
<evidence type="ECO:0000259" key="2">
    <source>
        <dbReference type="Pfam" id="PF24883"/>
    </source>
</evidence>
<dbReference type="PANTHER" id="PTHR10039:SF5">
    <property type="entry name" value="NACHT DOMAIN-CONTAINING PROTEIN"/>
    <property type="match status" value="1"/>
</dbReference>
<name>G9P5K2_HYPAI</name>
<feature type="domain" description="Nephrocystin 3-like N-terminal" evidence="2">
    <location>
        <begin position="240"/>
        <end position="415"/>
    </location>
</feature>
<dbReference type="InterPro" id="IPR056884">
    <property type="entry name" value="NPHP3-like_N"/>
</dbReference>
<evidence type="ECO:0000313" key="5">
    <source>
        <dbReference type="Proteomes" id="UP000005426"/>
    </source>
</evidence>
<sequence length="681" mass="78562">MADPLSALGLASNIVQFISFGSTLLSKGLEIHKSADGALVKYSELEAITMNLEELSRGLGRRYEPTTQTSQQLQNLCQGCRTVITELLEALQNLKADSKHSRWNSFRQALASVWSQDKIQGLLGRLDTYRQQIDITLLEKHKELFDDMGKNQNEAMEHISGLIIGFTDDNKRWQADMIDTLYTKKWQAENEDHVAEFSAKLTDAAKLQREYEMKERFLYRLRFHGMSDRYEQIPEAHKRTFEWIFDPRRWDNFTNWLRGSGSLYWITGKPGSGKSTLMKLLFNDARTRGHLKQWISGLPLVTAGFFFWNSGTAMQMSRLGLLQTLLYQVLKERPALIPQVFPDRWRLYNLFGGDLHPWDWHELSRAIKVLVLDDSLRFLLFIDGLDEFDGKISDLIDILTNVAMSLNVKICVASRPWLAFEEAFRDRPGLRLEELTSSDIRHFVTAKLKNNGRFVELEQQYQQSALSLISEITEKASGVFLWVHLVVASLLQGLRDGAWISELQKKVLELPTDLEQLFKKILDNFEPSYFEQTSRIFQVTRAAAEPLSLLNLAFAERGVLEALVAEVTPLPTDEMYYNTETMRRRLVSRCQGLLEVSPIDSKLHLPYAKVQYLHRTVKDFMARAEIWNYILSGTKENGTFDPSLALCVSFLFQLKTLRPYFEMASQFWHIIRSCVMYATKA</sequence>
<feature type="non-terminal residue" evidence="4">
    <location>
        <position position="681"/>
    </location>
</feature>
<dbReference type="CDD" id="cd00267">
    <property type="entry name" value="ABC_ATPase"/>
    <property type="match status" value="1"/>
</dbReference>
<dbReference type="SUPFAM" id="SSF52540">
    <property type="entry name" value="P-loop containing nucleoside triphosphate hydrolases"/>
    <property type="match status" value="1"/>
</dbReference>
<organism evidence="4 5">
    <name type="scientific">Hypocrea atroviridis (strain ATCC 20476 / IMI 206040)</name>
    <name type="common">Trichoderma atroviride</name>
    <dbReference type="NCBI Taxonomy" id="452589"/>
    <lineage>
        <taxon>Eukaryota</taxon>
        <taxon>Fungi</taxon>
        <taxon>Dikarya</taxon>
        <taxon>Ascomycota</taxon>
        <taxon>Pezizomycotina</taxon>
        <taxon>Sordariomycetes</taxon>
        <taxon>Hypocreomycetidae</taxon>
        <taxon>Hypocreales</taxon>
        <taxon>Hypocreaceae</taxon>
        <taxon>Trichoderma</taxon>
    </lineage>
</organism>
<keyword evidence="5" id="KW-1185">Reference proteome</keyword>
<dbReference type="Gene3D" id="3.40.50.300">
    <property type="entry name" value="P-loop containing nucleotide triphosphate hydrolases"/>
    <property type="match status" value="1"/>
</dbReference>
<dbReference type="PANTHER" id="PTHR10039">
    <property type="entry name" value="AMELOGENIN"/>
    <property type="match status" value="1"/>
</dbReference>
<dbReference type="InterPro" id="IPR056693">
    <property type="entry name" value="DUF7791"/>
</dbReference>
<dbReference type="EMBL" id="ABDG02000027">
    <property type="protein sequence ID" value="EHK42170.1"/>
    <property type="molecule type" value="Genomic_DNA"/>
</dbReference>
<dbReference type="OMA" id="PWVVFED"/>
<dbReference type="eggNOG" id="ENOG502SHWY">
    <property type="taxonomic scope" value="Eukaryota"/>
</dbReference>
<dbReference type="OrthoDB" id="443402at2759"/>
<reference evidence="4 5" key="1">
    <citation type="journal article" date="2011" name="Genome Biol.">
        <title>Comparative genome sequence analysis underscores mycoparasitism as the ancestral life style of Trichoderma.</title>
        <authorList>
            <person name="Kubicek C.P."/>
            <person name="Herrera-Estrella A."/>
            <person name="Seidl-Seiboth V."/>
            <person name="Martinez D.A."/>
            <person name="Druzhinina I.S."/>
            <person name="Thon M."/>
            <person name="Zeilinger S."/>
            <person name="Casas-Flores S."/>
            <person name="Horwitz B.A."/>
            <person name="Mukherjee P.K."/>
            <person name="Mukherjee M."/>
            <person name="Kredics L."/>
            <person name="Alcaraz L.D."/>
            <person name="Aerts A."/>
            <person name="Antal Z."/>
            <person name="Atanasova L."/>
            <person name="Cervantes-Badillo M.G."/>
            <person name="Challacombe J."/>
            <person name="Chertkov O."/>
            <person name="McCluskey K."/>
            <person name="Coulpier F."/>
            <person name="Deshpande N."/>
            <person name="von Doehren H."/>
            <person name="Ebbole D.J."/>
            <person name="Esquivel-Naranjo E.U."/>
            <person name="Fekete E."/>
            <person name="Flipphi M."/>
            <person name="Glaser F."/>
            <person name="Gomez-Rodriguez E.Y."/>
            <person name="Gruber S."/>
            <person name="Han C."/>
            <person name="Henrissat B."/>
            <person name="Hermosa R."/>
            <person name="Hernandez-Onate M."/>
            <person name="Karaffa L."/>
            <person name="Kosti I."/>
            <person name="Le Crom S."/>
            <person name="Lindquist E."/>
            <person name="Lucas S."/>
            <person name="Luebeck M."/>
            <person name="Luebeck P.S."/>
            <person name="Margeot A."/>
            <person name="Metz B."/>
            <person name="Misra M."/>
            <person name="Nevalainen H."/>
            <person name="Omann M."/>
            <person name="Packer N."/>
            <person name="Perrone G."/>
            <person name="Uresti-Rivera E.E."/>
            <person name="Salamov A."/>
            <person name="Schmoll M."/>
            <person name="Seiboth B."/>
            <person name="Shapiro H."/>
            <person name="Sukno S."/>
            <person name="Tamayo-Ramos J.A."/>
            <person name="Tisch D."/>
            <person name="Wiest A."/>
            <person name="Wilkinson H.H."/>
            <person name="Zhang M."/>
            <person name="Coutinho P.M."/>
            <person name="Kenerley C.M."/>
            <person name="Monte E."/>
            <person name="Baker S.E."/>
            <person name="Grigoriev I.V."/>
        </authorList>
    </citation>
    <scope>NUCLEOTIDE SEQUENCE [LARGE SCALE GENOMIC DNA]</scope>
    <source>
        <strain evidence="5">ATCC 20476 / IMI 206040</strain>
    </source>
</reference>
<comment type="caution">
    <text evidence="4">The sequence shown here is derived from an EMBL/GenBank/DDBJ whole genome shotgun (WGS) entry which is preliminary data.</text>
</comment>
<evidence type="ECO:0000256" key="1">
    <source>
        <dbReference type="ARBA" id="ARBA00022737"/>
    </source>
</evidence>
<evidence type="ECO:0000313" key="4">
    <source>
        <dbReference type="EMBL" id="EHK42170.1"/>
    </source>
</evidence>
<dbReference type="InterPro" id="IPR027417">
    <property type="entry name" value="P-loop_NTPase"/>
</dbReference>
<keyword evidence="1" id="KW-0677">Repeat</keyword>
<gene>
    <name evidence="4" type="ORF">TRIATDRAFT_146839</name>
</gene>
<proteinExistence type="predicted"/>
<dbReference type="Pfam" id="PF25053">
    <property type="entry name" value="DUF7791"/>
    <property type="match status" value="1"/>
</dbReference>
<dbReference type="STRING" id="452589.G9P5K2"/>
<feature type="domain" description="DUF7791" evidence="3">
    <location>
        <begin position="526"/>
        <end position="659"/>
    </location>
</feature>